<reference evidence="1" key="1">
    <citation type="submission" date="2022-08" db="EMBL/GenBank/DDBJ databases">
        <title>Corynebacterium sp. nov., isolated from clinical breast specimens.</title>
        <authorList>
            <person name="Zhang T."/>
        </authorList>
    </citation>
    <scope>NUCLEOTIDE SEQUENCE</scope>
    <source>
        <strain evidence="1">CCUG 57942</strain>
    </source>
</reference>
<evidence type="ECO:0000313" key="1">
    <source>
        <dbReference type="EMBL" id="MCZ2221163.1"/>
    </source>
</evidence>
<comment type="caution">
    <text evidence="1">The sequence shown here is derived from an EMBL/GenBank/DDBJ whole genome shotgun (WGS) entry which is preliminary data.</text>
</comment>
<evidence type="ECO:0000313" key="2">
    <source>
        <dbReference type="Proteomes" id="UP001071110"/>
    </source>
</evidence>
<dbReference type="AlphaFoldDB" id="A0A9Q4IHY5"/>
<keyword evidence="2" id="KW-1185">Reference proteome</keyword>
<dbReference type="RefSeq" id="WP_269027864.1">
    <property type="nucleotide sequence ID" value="NZ_BAABDP010000023.1"/>
</dbReference>
<sequence>MANLYDGMNVDFEPVLTHESQRVAGTNYRRVSGRRYLAEHHCREAWLVELSSRHHPRRVHYWGPAAARAVAHAVERPGSVLGGFSALAVYGMPFLVEGADTVLFSATAKNQVGGEFSPTVRRPSRASFSAWVLVHRGVSFRAASPVDALVQALQQVKKGEHGWDVVGVAGWSPQELMALQLIDCARRFLGISLRDIHDGARGRVDARWLKRLLACSSSRADSPKESEMRLLVKELAARYGYTVEEQVPFIVNGRIVTVFDLAIPELKIAIMYDGAHHLEWKQRKKDSSITIKMTAAGWTPARCASETMFECLGLIEDIMQKSSRGQPV</sequence>
<dbReference type="Proteomes" id="UP001071110">
    <property type="component" value="Unassembled WGS sequence"/>
</dbReference>
<protein>
    <recommendedName>
        <fullName evidence="3">DUF559 domain-containing protein</fullName>
    </recommendedName>
</protein>
<dbReference type="Gene3D" id="3.40.960.10">
    <property type="entry name" value="VSR Endonuclease"/>
    <property type="match status" value="1"/>
</dbReference>
<organism evidence="1 2">
    <name type="scientific">Corynebacterium pilbarense</name>
    <dbReference type="NCBI Taxonomy" id="1288393"/>
    <lineage>
        <taxon>Bacteria</taxon>
        <taxon>Bacillati</taxon>
        <taxon>Actinomycetota</taxon>
        <taxon>Actinomycetes</taxon>
        <taxon>Mycobacteriales</taxon>
        <taxon>Corynebacteriaceae</taxon>
        <taxon>Corynebacterium</taxon>
    </lineage>
</organism>
<dbReference type="EMBL" id="JANRML010000008">
    <property type="protein sequence ID" value="MCZ2221163.1"/>
    <property type="molecule type" value="Genomic_DNA"/>
</dbReference>
<accession>A0A9Q4IHY5</accession>
<gene>
    <name evidence="1" type="ORF">NUW87_07220</name>
</gene>
<name>A0A9Q4IHY5_9CORY</name>
<evidence type="ECO:0008006" key="3">
    <source>
        <dbReference type="Google" id="ProtNLM"/>
    </source>
</evidence>
<proteinExistence type="predicted"/>